<feature type="compositionally biased region" description="Basic and acidic residues" evidence="1">
    <location>
        <begin position="53"/>
        <end position="62"/>
    </location>
</feature>
<evidence type="ECO:0000256" key="1">
    <source>
        <dbReference type="SAM" id="MobiDB-lite"/>
    </source>
</evidence>
<proteinExistence type="predicted"/>
<protein>
    <submittedName>
        <fullName evidence="2">Uncharacterized protein</fullName>
    </submittedName>
</protein>
<organism evidence="2">
    <name type="scientific">bioreactor metagenome</name>
    <dbReference type="NCBI Taxonomy" id="1076179"/>
    <lineage>
        <taxon>unclassified sequences</taxon>
        <taxon>metagenomes</taxon>
        <taxon>ecological metagenomes</taxon>
    </lineage>
</organism>
<evidence type="ECO:0000313" key="2">
    <source>
        <dbReference type="EMBL" id="MPM42766.1"/>
    </source>
</evidence>
<dbReference type="AlphaFoldDB" id="A0A644ZPT2"/>
<feature type="compositionally biased region" description="Acidic residues" evidence="1">
    <location>
        <begin position="85"/>
        <end position="96"/>
    </location>
</feature>
<reference evidence="2" key="1">
    <citation type="submission" date="2019-08" db="EMBL/GenBank/DDBJ databases">
        <authorList>
            <person name="Kucharzyk K."/>
            <person name="Murdoch R.W."/>
            <person name="Higgins S."/>
            <person name="Loffler F."/>
        </authorList>
    </citation>
    <scope>NUCLEOTIDE SEQUENCE</scope>
</reference>
<feature type="region of interest" description="Disordered" evidence="1">
    <location>
        <begin position="53"/>
        <end position="103"/>
    </location>
</feature>
<feature type="compositionally biased region" description="Basic and acidic residues" evidence="1">
    <location>
        <begin position="69"/>
        <end position="84"/>
    </location>
</feature>
<dbReference type="EMBL" id="VSSQ01009851">
    <property type="protein sequence ID" value="MPM42766.1"/>
    <property type="molecule type" value="Genomic_DNA"/>
</dbReference>
<comment type="caution">
    <text evidence="2">The sequence shown here is derived from an EMBL/GenBank/DDBJ whole genome shotgun (WGS) entry which is preliminary data.</text>
</comment>
<gene>
    <name evidence="2" type="ORF">SDC9_89437</name>
</gene>
<sequence length="103" mass="11011">MSSGGSDIYAIKQGGYAFNDNKEVTITQKAKVGDSAKTDSPVRAAIMKEEIVKDGKDKKAEPAKQITAAKDDDKVEGEGSKEELQEVDDSLDESESSPESGKE</sequence>
<name>A0A644ZPT2_9ZZZZ</name>
<accession>A0A644ZPT2</accession>